<dbReference type="PROSITE" id="PS50893">
    <property type="entry name" value="ABC_TRANSPORTER_2"/>
    <property type="match status" value="1"/>
</dbReference>
<evidence type="ECO:0000256" key="1">
    <source>
        <dbReference type="ARBA" id="ARBA00022448"/>
    </source>
</evidence>
<dbReference type="InterPro" id="IPR003439">
    <property type="entry name" value="ABC_transporter-like_ATP-bd"/>
</dbReference>
<dbReference type="InterPro" id="IPR017871">
    <property type="entry name" value="ABC_transporter-like_CS"/>
</dbReference>
<comment type="caution">
    <text evidence="6">The sequence shown here is derived from an EMBL/GenBank/DDBJ whole genome shotgun (WGS) entry which is preliminary data.</text>
</comment>
<dbReference type="Proteomes" id="UP001165653">
    <property type="component" value="Unassembled WGS sequence"/>
</dbReference>
<dbReference type="SMART" id="SM00382">
    <property type="entry name" value="AAA"/>
    <property type="match status" value="1"/>
</dbReference>
<feature type="region of interest" description="Disordered" evidence="4">
    <location>
        <begin position="286"/>
        <end position="309"/>
    </location>
</feature>
<keyword evidence="7" id="KW-1185">Reference proteome</keyword>
<dbReference type="PANTHER" id="PTHR42788">
    <property type="entry name" value="TAURINE IMPORT ATP-BINDING PROTEIN-RELATED"/>
    <property type="match status" value="1"/>
</dbReference>
<dbReference type="PANTHER" id="PTHR42788:SF13">
    <property type="entry name" value="ALIPHATIC SULFONATES IMPORT ATP-BINDING PROTEIN SSUB"/>
    <property type="match status" value="1"/>
</dbReference>
<dbReference type="Gene3D" id="3.40.50.300">
    <property type="entry name" value="P-loop containing nucleotide triphosphate hydrolases"/>
    <property type="match status" value="1"/>
</dbReference>
<dbReference type="RefSeq" id="WP_264514862.1">
    <property type="nucleotide sequence ID" value="NZ_JAPDDR010000009.1"/>
</dbReference>
<feature type="compositionally biased region" description="Basic and acidic residues" evidence="4">
    <location>
        <begin position="299"/>
        <end position="309"/>
    </location>
</feature>
<dbReference type="GO" id="GO:0005524">
    <property type="term" value="F:ATP binding"/>
    <property type="evidence" value="ECO:0007669"/>
    <property type="project" value="UniProtKB-KW"/>
</dbReference>
<evidence type="ECO:0000256" key="4">
    <source>
        <dbReference type="SAM" id="MobiDB-lite"/>
    </source>
</evidence>
<protein>
    <submittedName>
        <fullName evidence="6">ABC transporter ATP-binding protein</fullName>
    </submittedName>
</protein>
<name>A0ABT3G778_9BACT</name>
<evidence type="ECO:0000256" key="2">
    <source>
        <dbReference type="ARBA" id="ARBA00022741"/>
    </source>
</evidence>
<evidence type="ECO:0000256" key="3">
    <source>
        <dbReference type="ARBA" id="ARBA00022840"/>
    </source>
</evidence>
<dbReference type="SUPFAM" id="SSF52540">
    <property type="entry name" value="P-loop containing nucleoside triphosphate hydrolases"/>
    <property type="match status" value="1"/>
</dbReference>
<gene>
    <name evidence="6" type="ORF">OJ996_17140</name>
</gene>
<evidence type="ECO:0000259" key="5">
    <source>
        <dbReference type="PROSITE" id="PS50893"/>
    </source>
</evidence>
<keyword evidence="3 6" id="KW-0067">ATP-binding</keyword>
<reference evidence="6" key="1">
    <citation type="submission" date="2022-10" db="EMBL/GenBank/DDBJ databases">
        <title>Luteolibacter sp. GHJ8, whole genome shotgun sequencing project.</title>
        <authorList>
            <person name="Zhao G."/>
            <person name="Shen L."/>
        </authorList>
    </citation>
    <scope>NUCLEOTIDE SEQUENCE</scope>
    <source>
        <strain evidence="6">GHJ8</strain>
    </source>
</reference>
<keyword evidence="2" id="KW-0547">Nucleotide-binding</keyword>
<sequence length="309" mass="34282">MPPILEINSAAKGFGRGRDRSEVLRELNLSVEEGDFVSIIGYSGTGKSTLINLIAGLLKPDSGSVKMDGAEIKGPGPERGIVFQNYSLLPWLTVTENVRLAVDQIYPQLSENEWAEHAARYIDMVKLTPASGKLPRELSGGMRQRVSVARTLAANPRILLLDEPLSALDALTRATLQDEIADIWQQNRTTVIWITNDPDEALLVADRVIPLLPGREGATLGDEIRVDLARPRDRKQVLTTPEFKDLKLRLVNTLLGAKKDSTPLLTKKLSAPDILPEDLGKKRDFSIFDRPAPRRRSQLQREELQIEAS</sequence>
<organism evidence="6 7">
    <name type="scientific">Luteolibacter rhizosphaerae</name>
    <dbReference type="NCBI Taxonomy" id="2989719"/>
    <lineage>
        <taxon>Bacteria</taxon>
        <taxon>Pseudomonadati</taxon>
        <taxon>Verrucomicrobiota</taxon>
        <taxon>Verrucomicrobiia</taxon>
        <taxon>Verrucomicrobiales</taxon>
        <taxon>Verrucomicrobiaceae</taxon>
        <taxon>Luteolibacter</taxon>
    </lineage>
</organism>
<feature type="domain" description="ABC transporter" evidence="5">
    <location>
        <begin position="5"/>
        <end position="238"/>
    </location>
</feature>
<dbReference type="EMBL" id="JAPDDR010000009">
    <property type="protein sequence ID" value="MCW1915314.1"/>
    <property type="molecule type" value="Genomic_DNA"/>
</dbReference>
<dbReference type="InterPro" id="IPR003593">
    <property type="entry name" value="AAA+_ATPase"/>
</dbReference>
<proteinExistence type="predicted"/>
<dbReference type="InterPro" id="IPR027417">
    <property type="entry name" value="P-loop_NTPase"/>
</dbReference>
<keyword evidence="1" id="KW-0813">Transport</keyword>
<dbReference type="CDD" id="cd03293">
    <property type="entry name" value="ABC_NrtD_SsuB_transporters"/>
    <property type="match status" value="1"/>
</dbReference>
<accession>A0ABT3G778</accession>
<dbReference type="PROSITE" id="PS00211">
    <property type="entry name" value="ABC_TRANSPORTER_1"/>
    <property type="match status" value="1"/>
</dbReference>
<evidence type="ECO:0000313" key="6">
    <source>
        <dbReference type="EMBL" id="MCW1915314.1"/>
    </source>
</evidence>
<dbReference type="InterPro" id="IPR050166">
    <property type="entry name" value="ABC_transporter_ATP-bind"/>
</dbReference>
<dbReference type="Pfam" id="PF00005">
    <property type="entry name" value="ABC_tran"/>
    <property type="match status" value="1"/>
</dbReference>
<evidence type="ECO:0000313" key="7">
    <source>
        <dbReference type="Proteomes" id="UP001165653"/>
    </source>
</evidence>